<gene>
    <name evidence="6" type="primary">kduI</name>
    <name evidence="7" type="ORF">SAMN04488069_1023</name>
</gene>
<organism evidence="7 8">
    <name type="scientific">Hymenobacter psychrophilus</name>
    <dbReference type="NCBI Taxonomy" id="651662"/>
    <lineage>
        <taxon>Bacteria</taxon>
        <taxon>Pseudomonadati</taxon>
        <taxon>Bacteroidota</taxon>
        <taxon>Cytophagia</taxon>
        <taxon>Cytophagales</taxon>
        <taxon>Hymenobacteraceae</taxon>
        <taxon>Hymenobacter</taxon>
    </lineage>
</organism>
<dbReference type="PANTHER" id="PTHR38461:SF1">
    <property type="entry name" value="4-DEOXY-L-THREO-5-HEXOSULOSE-URONATE KETOL-ISOMERASE"/>
    <property type="match status" value="1"/>
</dbReference>
<dbReference type="GO" id="GO:0019698">
    <property type="term" value="P:D-galacturonate catabolic process"/>
    <property type="evidence" value="ECO:0007669"/>
    <property type="project" value="TreeGrafter"/>
</dbReference>
<dbReference type="GO" id="GO:0008270">
    <property type="term" value="F:zinc ion binding"/>
    <property type="evidence" value="ECO:0007669"/>
    <property type="project" value="UniProtKB-UniRule"/>
</dbReference>
<dbReference type="EC" id="5.3.1.17" evidence="6"/>
<dbReference type="PANTHER" id="PTHR38461">
    <property type="entry name" value="4-DEOXY-L-THREO-5-HEXOSULOSE-URONATE KETOL-ISOMERASE"/>
    <property type="match status" value="1"/>
</dbReference>
<dbReference type="Gene3D" id="2.60.120.520">
    <property type="entry name" value="pectin degrading enzyme 5-keto 4- deoxyuronate isomerase, domain 1"/>
    <property type="match status" value="1"/>
</dbReference>
<sequence>MTQLYAISPREAAGMSTTELRENFLIERLFVAGDITLTYTHYDRMIVGGAQPGTAPLALPCPANLKVDYFLERRELGALNVGEPGQITVDGETYELDHQDCLYIGQGSRQVEFVSHDANKPAKYYLLSAPAHHAYPTTRLTRAEATPVEMGTLEAANQRTINKYIYAEGIQSCQLVMGLTQLKPGNVWNTMPAHVHDRRMEAYLYFNLAEGQRVLHLMGEPQETRPLWVSNEQAILSPPWSIHTGCGTGSYAFIWGMAGENREYTDMDAVAMTDLR</sequence>
<dbReference type="InterPro" id="IPR007045">
    <property type="entry name" value="KduI"/>
</dbReference>
<proteinExistence type="inferred from homology"/>
<evidence type="ECO:0000256" key="4">
    <source>
        <dbReference type="ARBA" id="ARBA00022833"/>
    </source>
</evidence>
<dbReference type="CDD" id="cd20294">
    <property type="entry name" value="cupin_KduI_N"/>
    <property type="match status" value="1"/>
</dbReference>
<feature type="binding site" evidence="6">
    <location>
        <position position="201"/>
    </location>
    <ligand>
        <name>Zn(2+)</name>
        <dbReference type="ChEBI" id="CHEBI:29105"/>
    </ligand>
</feature>
<keyword evidence="3 6" id="KW-0479">Metal-binding</keyword>
<keyword evidence="5 6" id="KW-0413">Isomerase</keyword>
<feature type="binding site" evidence="6">
    <location>
        <position position="243"/>
    </location>
    <ligand>
        <name>Zn(2+)</name>
        <dbReference type="ChEBI" id="CHEBI:29105"/>
    </ligand>
</feature>
<comment type="function">
    <text evidence="6">Catalyzes the isomerization of 5-dehydro-4-deoxy-D-glucuronate to 3-deoxy-D-glycero-2,5-hexodiulosonate.</text>
</comment>
<name>A0A1H3CJU9_9BACT</name>
<dbReference type="NCBIfam" id="NF002091">
    <property type="entry name" value="PRK00924.1"/>
    <property type="match status" value="1"/>
</dbReference>
<feature type="binding site" evidence="6">
    <location>
        <position position="196"/>
    </location>
    <ligand>
        <name>Zn(2+)</name>
        <dbReference type="ChEBI" id="CHEBI:29105"/>
    </ligand>
</feature>
<evidence type="ECO:0000313" key="7">
    <source>
        <dbReference type="EMBL" id="SDX53874.1"/>
    </source>
</evidence>
<dbReference type="GO" id="GO:0045490">
    <property type="term" value="P:pectin catabolic process"/>
    <property type="evidence" value="ECO:0007669"/>
    <property type="project" value="UniProtKB-UniRule"/>
</dbReference>
<dbReference type="Gene3D" id="2.60.120.10">
    <property type="entry name" value="Jelly Rolls"/>
    <property type="match status" value="1"/>
</dbReference>
<evidence type="ECO:0000256" key="5">
    <source>
        <dbReference type="ARBA" id="ARBA00023235"/>
    </source>
</evidence>
<dbReference type="SUPFAM" id="SSF51182">
    <property type="entry name" value="RmlC-like cupins"/>
    <property type="match status" value="1"/>
</dbReference>
<dbReference type="PIRSF" id="PIRSF006625">
    <property type="entry name" value="KduI"/>
    <property type="match status" value="1"/>
</dbReference>
<dbReference type="GO" id="GO:0042840">
    <property type="term" value="P:D-glucuronate catabolic process"/>
    <property type="evidence" value="ECO:0007669"/>
    <property type="project" value="TreeGrafter"/>
</dbReference>
<dbReference type="HAMAP" id="MF_00687">
    <property type="entry name" value="KduI"/>
    <property type="match status" value="1"/>
</dbReference>
<dbReference type="InterPro" id="IPR011051">
    <property type="entry name" value="RmlC_Cupin_sf"/>
</dbReference>
<dbReference type="CDD" id="cd20491">
    <property type="entry name" value="cupin_KduI_C"/>
    <property type="match status" value="1"/>
</dbReference>
<keyword evidence="8" id="KW-1185">Reference proteome</keyword>
<dbReference type="GO" id="GO:0008697">
    <property type="term" value="F:4-deoxy-L-threo-5-hexosulose-uronate ketol-isomerase activity"/>
    <property type="evidence" value="ECO:0007669"/>
    <property type="project" value="UniProtKB-UniRule"/>
</dbReference>
<evidence type="ECO:0000313" key="8">
    <source>
        <dbReference type="Proteomes" id="UP000199249"/>
    </source>
</evidence>
<comment type="cofactor">
    <cofactor evidence="6">
        <name>Zn(2+)</name>
        <dbReference type="ChEBI" id="CHEBI:29105"/>
    </cofactor>
    <text evidence="6">Binds 1 zinc ion per subunit.</text>
</comment>
<comment type="pathway">
    <text evidence="6">Glycan metabolism; pectin degradation; 2-dehydro-3-deoxy-D-gluconate from pectin: step 4/5.</text>
</comment>
<protein>
    <recommendedName>
        <fullName evidence="6">4-deoxy-L-threo-5-hexosulose-uronate ketol-isomerase</fullName>
        <ecNumber evidence="6">5.3.1.17</ecNumber>
    </recommendedName>
    <alternativeName>
        <fullName evidence="6">5-keto-4-deoxyuronate isomerase</fullName>
    </alternativeName>
    <alternativeName>
        <fullName evidence="6">DKI isomerase</fullName>
    </alternativeName>
</protein>
<comment type="catalytic activity">
    <reaction evidence="1 6">
        <text>5-dehydro-4-deoxy-D-glucuronate = 3-deoxy-D-glycero-2,5-hexodiulosonate</text>
        <dbReference type="Rhea" id="RHEA:23896"/>
        <dbReference type="ChEBI" id="CHEBI:17117"/>
        <dbReference type="ChEBI" id="CHEBI:29071"/>
        <dbReference type="EC" id="5.3.1.17"/>
    </reaction>
</comment>
<dbReference type="EMBL" id="FNOV01000002">
    <property type="protein sequence ID" value="SDX53874.1"/>
    <property type="molecule type" value="Genomic_DNA"/>
</dbReference>
<dbReference type="InterPro" id="IPR014710">
    <property type="entry name" value="RmlC-like_jellyroll"/>
</dbReference>
<dbReference type="AlphaFoldDB" id="A0A1H3CJU9"/>
<accession>A0A1H3CJU9</accession>
<reference evidence="8" key="1">
    <citation type="submission" date="2016-10" db="EMBL/GenBank/DDBJ databases">
        <authorList>
            <person name="Varghese N."/>
            <person name="Submissions S."/>
        </authorList>
    </citation>
    <scope>NUCLEOTIDE SEQUENCE [LARGE SCALE GENOMIC DNA]</scope>
    <source>
        <strain evidence="8">CGMCC 1.8975</strain>
    </source>
</reference>
<evidence type="ECO:0000256" key="3">
    <source>
        <dbReference type="ARBA" id="ARBA00022723"/>
    </source>
</evidence>
<dbReference type="UniPathway" id="UPA00545">
    <property type="reaction ID" value="UER00826"/>
</dbReference>
<keyword evidence="4 6" id="KW-0862">Zinc</keyword>
<dbReference type="InterPro" id="IPR021120">
    <property type="entry name" value="KduI/IolB_isomerase"/>
</dbReference>
<dbReference type="InterPro" id="IPR027449">
    <property type="entry name" value="KduI_N"/>
</dbReference>
<dbReference type="Proteomes" id="UP000199249">
    <property type="component" value="Unassembled WGS sequence"/>
</dbReference>
<comment type="similarity">
    <text evidence="2 6">Belongs to the KduI family.</text>
</comment>
<dbReference type="STRING" id="651662.SAMN04488069_1023"/>
<dbReference type="Pfam" id="PF04962">
    <property type="entry name" value="KduI"/>
    <property type="match status" value="1"/>
</dbReference>
<dbReference type="OrthoDB" id="9770644at2"/>
<feature type="binding site" evidence="6">
    <location>
        <position position="194"/>
    </location>
    <ligand>
        <name>Zn(2+)</name>
        <dbReference type="ChEBI" id="CHEBI:29105"/>
    </ligand>
</feature>
<evidence type="ECO:0000256" key="1">
    <source>
        <dbReference type="ARBA" id="ARBA00000552"/>
    </source>
</evidence>
<evidence type="ECO:0000256" key="6">
    <source>
        <dbReference type="HAMAP-Rule" id="MF_00687"/>
    </source>
</evidence>
<dbReference type="RefSeq" id="WP_092737592.1">
    <property type="nucleotide sequence ID" value="NZ_FNOV01000002.1"/>
</dbReference>
<evidence type="ECO:0000256" key="2">
    <source>
        <dbReference type="ARBA" id="ARBA00008086"/>
    </source>
</evidence>